<reference evidence="2" key="1">
    <citation type="journal article" date="2018" name="Nat. Microbiol.">
        <title>Leveraging single-cell genomics to expand the fungal tree of life.</title>
        <authorList>
            <person name="Ahrendt S.R."/>
            <person name="Quandt C.A."/>
            <person name="Ciobanu D."/>
            <person name="Clum A."/>
            <person name="Salamov A."/>
            <person name="Andreopoulos B."/>
            <person name="Cheng J.F."/>
            <person name="Woyke T."/>
            <person name="Pelin A."/>
            <person name="Henrissat B."/>
            <person name="Reynolds N.K."/>
            <person name="Benny G.L."/>
            <person name="Smith M.E."/>
            <person name="James T.Y."/>
            <person name="Grigoriev I.V."/>
        </authorList>
    </citation>
    <scope>NUCLEOTIDE SEQUENCE [LARGE SCALE GENOMIC DNA]</scope>
    <source>
        <strain evidence="2">RSA 1356</strain>
    </source>
</reference>
<organism evidence="1 2">
    <name type="scientific">Thamnocephalis sphaerospora</name>
    <dbReference type="NCBI Taxonomy" id="78915"/>
    <lineage>
        <taxon>Eukaryota</taxon>
        <taxon>Fungi</taxon>
        <taxon>Fungi incertae sedis</taxon>
        <taxon>Zoopagomycota</taxon>
        <taxon>Zoopagomycotina</taxon>
        <taxon>Zoopagomycetes</taxon>
        <taxon>Zoopagales</taxon>
        <taxon>Sigmoideomycetaceae</taxon>
        <taxon>Thamnocephalis</taxon>
    </lineage>
</organism>
<evidence type="ECO:0000313" key="1">
    <source>
        <dbReference type="EMBL" id="RKP05797.1"/>
    </source>
</evidence>
<gene>
    <name evidence="1" type="ORF">THASP1DRAFT_25768</name>
</gene>
<sequence>MAQDNQFVEKSYPTASQPLPGYAIPVADPPPPLIGQGVQSPYDYGYPSTGQPTYPAGYNAPLPPDYGHMPAGQPAHPANYGTQSMQATLSGATMSPHLSVHLLCIDGHGHNWQKDYTCCGICWAIACFPIEQTSQSDFKPQNSIWIANCDCDYWTPAKITK</sequence>
<dbReference type="AlphaFoldDB" id="A0A4P9XJ77"/>
<protein>
    <submittedName>
        <fullName evidence="1">Uncharacterized protein</fullName>
    </submittedName>
</protein>
<evidence type="ECO:0000313" key="2">
    <source>
        <dbReference type="Proteomes" id="UP000271241"/>
    </source>
</evidence>
<accession>A0A4P9XJ77</accession>
<keyword evidence="2" id="KW-1185">Reference proteome</keyword>
<dbReference type="Proteomes" id="UP000271241">
    <property type="component" value="Unassembled WGS sequence"/>
</dbReference>
<dbReference type="EMBL" id="KZ993030">
    <property type="protein sequence ID" value="RKP05797.1"/>
    <property type="molecule type" value="Genomic_DNA"/>
</dbReference>
<name>A0A4P9XJ77_9FUNG</name>
<proteinExistence type="predicted"/>